<gene>
    <name evidence="1" type="ORF">BELL_0029g00060</name>
</gene>
<dbReference type="AlphaFoldDB" id="A0A4Z1K687"/>
<protein>
    <submittedName>
        <fullName evidence="1">Uncharacterized protein</fullName>
    </submittedName>
</protein>
<dbReference type="Proteomes" id="UP000297229">
    <property type="component" value="Unassembled WGS sequence"/>
</dbReference>
<sequence>MSETNVSIPVNNPDNSIRRLQAASPIRFDPLNEVAAFDISPPNSPPPPYSRIPPPDAPTLPPYIICTCSSYEDPTILEDLGFHSELSDEIWDKWQLHKRQHPEVYQNANSLLLLYFFFSFVFQATQLPFAFPGYDPRYFHPEMCVYLSGWGIPHNEYLTREWDEAQRIERCADAAAEWTALILSKDCGNHPPLTYDSTGWDGLRMSELRRMAMAATSVI</sequence>
<name>A0A4Z1K687_9HELO</name>
<dbReference type="EMBL" id="PQXM01000029">
    <property type="protein sequence ID" value="TGO79540.1"/>
    <property type="molecule type" value="Genomic_DNA"/>
</dbReference>
<evidence type="ECO:0000313" key="2">
    <source>
        <dbReference type="Proteomes" id="UP000297229"/>
    </source>
</evidence>
<keyword evidence="2" id="KW-1185">Reference proteome</keyword>
<reference evidence="1 2" key="1">
    <citation type="submission" date="2017-12" db="EMBL/GenBank/DDBJ databases">
        <title>Comparative genomics of Botrytis spp.</title>
        <authorList>
            <person name="Valero-Jimenez C.A."/>
            <person name="Tapia P."/>
            <person name="Veloso J."/>
            <person name="Silva-Moreno E."/>
            <person name="Staats M."/>
            <person name="Valdes J.H."/>
            <person name="Van Kan J.A.L."/>
        </authorList>
    </citation>
    <scope>NUCLEOTIDE SEQUENCE [LARGE SCALE GENOMIC DNA]</scope>
    <source>
        <strain evidence="1 2">Be9601</strain>
    </source>
</reference>
<dbReference type="OrthoDB" id="3553588at2759"/>
<evidence type="ECO:0000313" key="1">
    <source>
        <dbReference type="EMBL" id="TGO79540.1"/>
    </source>
</evidence>
<accession>A0A4Z1K687</accession>
<organism evidence="1 2">
    <name type="scientific">Botrytis elliptica</name>
    <dbReference type="NCBI Taxonomy" id="278938"/>
    <lineage>
        <taxon>Eukaryota</taxon>
        <taxon>Fungi</taxon>
        <taxon>Dikarya</taxon>
        <taxon>Ascomycota</taxon>
        <taxon>Pezizomycotina</taxon>
        <taxon>Leotiomycetes</taxon>
        <taxon>Helotiales</taxon>
        <taxon>Sclerotiniaceae</taxon>
        <taxon>Botrytis</taxon>
    </lineage>
</organism>
<comment type="caution">
    <text evidence="1">The sequence shown here is derived from an EMBL/GenBank/DDBJ whole genome shotgun (WGS) entry which is preliminary data.</text>
</comment>
<proteinExistence type="predicted"/>